<evidence type="ECO:0000313" key="2">
    <source>
        <dbReference type="Proteomes" id="UP000827872"/>
    </source>
</evidence>
<organism evidence="1 2">
    <name type="scientific">Sphaerodactylus townsendi</name>
    <dbReference type="NCBI Taxonomy" id="933632"/>
    <lineage>
        <taxon>Eukaryota</taxon>
        <taxon>Metazoa</taxon>
        <taxon>Chordata</taxon>
        <taxon>Craniata</taxon>
        <taxon>Vertebrata</taxon>
        <taxon>Euteleostomi</taxon>
        <taxon>Lepidosauria</taxon>
        <taxon>Squamata</taxon>
        <taxon>Bifurcata</taxon>
        <taxon>Gekkota</taxon>
        <taxon>Sphaerodactylidae</taxon>
        <taxon>Sphaerodactylus</taxon>
    </lineage>
</organism>
<name>A0ACB8GCD5_9SAUR</name>
<comment type="caution">
    <text evidence="1">The sequence shown here is derived from an EMBL/GenBank/DDBJ whole genome shotgun (WGS) entry which is preliminary data.</text>
</comment>
<proteinExistence type="predicted"/>
<gene>
    <name evidence="1" type="ORF">K3G42_023660</name>
</gene>
<accession>A0ACB8GCD5</accession>
<dbReference type="EMBL" id="CM037614">
    <property type="protein sequence ID" value="KAH8016859.1"/>
    <property type="molecule type" value="Genomic_DNA"/>
</dbReference>
<sequence>MPGGWIAECGMQIELRAVSQAPGKGAGKDPPPPHSCKGAFLAEEAFPGQVLAPKRPRLDEISEEDSKGTGVDSIYSISCKMFQNESFDKIFKGANLGNSSAQGMIARKFYVLTQNSMDDLKVPLVNAPIMALHSRVILSKDGGNVLKDSVDSKNVAELKKSQEVVS</sequence>
<evidence type="ECO:0000313" key="1">
    <source>
        <dbReference type="EMBL" id="KAH8016859.1"/>
    </source>
</evidence>
<keyword evidence="2" id="KW-1185">Reference proteome</keyword>
<protein>
    <submittedName>
        <fullName evidence="1">Uncharacterized protein</fullName>
    </submittedName>
</protein>
<dbReference type="Proteomes" id="UP000827872">
    <property type="component" value="Linkage Group LG01"/>
</dbReference>
<reference evidence="1" key="1">
    <citation type="submission" date="2021-08" db="EMBL/GenBank/DDBJ databases">
        <title>The first chromosome-level gecko genome reveals the dynamic sex chromosomes of Neotropical dwarf geckos (Sphaerodactylidae: Sphaerodactylus).</title>
        <authorList>
            <person name="Pinto B.J."/>
            <person name="Keating S.E."/>
            <person name="Gamble T."/>
        </authorList>
    </citation>
    <scope>NUCLEOTIDE SEQUENCE</scope>
    <source>
        <strain evidence="1">TG3544</strain>
    </source>
</reference>